<proteinExistence type="inferred from homology"/>
<reference evidence="7" key="1">
    <citation type="submission" date="2023-03" db="EMBL/GenBank/DDBJ databases">
        <authorList>
            <person name="Steffen K."/>
            <person name="Cardenas P."/>
        </authorList>
    </citation>
    <scope>NUCLEOTIDE SEQUENCE</scope>
</reference>
<dbReference type="Pfam" id="PF01869">
    <property type="entry name" value="BcrAD_BadFG"/>
    <property type="match status" value="1"/>
</dbReference>
<keyword evidence="7" id="KW-0808">Transferase</keyword>
<dbReference type="PANTHER" id="PTHR12862:SF0">
    <property type="entry name" value="N-ACETYL-D-GLUCOSAMINE KINASE"/>
    <property type="match status" value="1"/>
</dbReference>
<sequence length="257" mass="27190">MVKKAKTDAGIPQDKPLDSLGMALSGGEQAEAQRRIAEGMTSKHPNTASVHHVCTDTFGSIATAFPKGGMVLISGTGSNCQLLNPSGSAPRCGGWGHMLGDGGSGYWLSHRTIRTVYDAEDGLVTPAHDYAAVKNLVFEHFKVVARKGDKLARQVFWDAGEILGAHVKALVPQAEEPFSKTPGGLRIVAVGSVLTHCWDLLREGFLSVVGEVVSDLSVVKLCVSSAVGGAILGAQKLNFTLPVNYSANTNLLEHFKK</sequence>
<accession>A0AA35THN4</accession>
<evidence type="ECO:0000313" key="7">
    <source>
        <dbReference type="EMBL" id="CAI8047731.1"/>
    </source>
</evidence>
<gene>
    <name evidence="7" type="ORF">GBAR_LOCUS26409</name>
</gene>
<dbReference type="SUPFAM" id="SSF53067">
    <property type="entry name" value="Actin-like ATPase domain"/>
    <property type="match status" value="1"/>
</dbReference>
<evidence type="ECO:0000256" key="5">
    <source>
        <dbReference type="SAM" id="MobiDB-lite"/>
    </source>
</evidence>
<keyword evidence="8" id="KW-1185">Reference proteome</keyword>
<evidence type="ECO:0000256" key="1">
    <source>
        <dbReference type="ARBA" id="ARBA00006198"/>
    </source>
</evidence>
<dbReference type="PANTHER" id="PTHR12862">
    <property type="entry name" value="BADF TYPE ATPASE DOMAIN-CONTAINING PROTEIN"/>
    <property type="match status" value="1"/>
</dbReference>
<feature type="domain" description="ATPase BadF/BadG/BcrA/BcrD type" evidence="6">
    <location>
        <begin position="43"/>
        <end position="194"/>
    </location>
</feature>
<evidence type="ECO:0000256" key="3">
    <source>
        <dbReference type="ARBA" id="ARBA00014974"/>
    </source>
</evidence>
<dbReference type="InterPro" id="IPR039758">
    <property type="entry name" value="NAGK-like"/>
</dbReference>
<name>A0AA35THN4_GEOBA</name>
<dbReference type="InterPro" id="IPR002731">
    <property type="entry name" value="ATPase_BadF"/>
</dbReference>
<keyword evidence="7" id="KW-0418">Kinase</keyword>
<dbReference type="AlphaFoldDB" id="A0AA35THN4"/>
<dbReference type="Proteomes" id="UP001174909">
    <property type="component" value="Unassembled WGS sequence"/>
</dbReference>
<comment type="caution">
    <text evidence="7">The sequence shown here is derived from an EMBL/GenBank/DDBJ whole genome shotgun (WGS) entry which is preliminary data.</text>
</comment>
<comment type="similarity">
    <text evidence="1">Belongs to the eukaryotic-type N-acetylglucosamine kinase family.</text>
</comment>
<evidence type="ECO:0000313" key="8">
    <source>
        <dbReference type="Proteomes" id="UP001174909"/>
    </source>
</evidence>
<dbReference type="EMBL" id="CASHTH010003675">
    <property type="protein sequence ID" value="CAI8047731.1"/>
    <property type="molecule type" value="Genomic_DNA"/>
</dbReference>
<dbReference type="EC" id="2.7.1.59" evidence="2"/>
<organism evidence="7 8">
    <name type="scientific">Geodia barretti</name>
    <name type="common">Barrett's horny sponge</name>
    <dbReference type="NCBI Taxonomy" id="519541"/>
    <lineage>
        <taxon>Eukaryota</taxon>
        <taxon>Metazoa</taxon>
        <taxon>Porifera</taxon>
        <taxon>Demospongiae</taxon>
        <taxon>Heteroscleromorpha</taxon>
        <taxon>Tetractinellida</taxon>
        <taxon>Astrophorina</taxon>
        <taxon>Geodiidae</taxon>
        <taxon>Geodia</taxon>
    </lineage>
</organism>
<dbReference type="Gene3D" id="3.30.420.40">
    <property type="match status" value="2"/>
</dbReference>
<evidence type="ECO:0000256" key="2">
    <source>
        <dbReference type="ARBA" id="ARBA00012122"/>
    </source>
</evidence>
<dbReference type="InterPro" id="IPR043129">
    <property type="entry name" value="ATPase_NBD"/>
</dbReference>
<protein>
    <recommendedName>
        <fullName evidence="3">N-acetyl-D-glucosamine kinase</fullName>
        <ecNumber evidence="2">2.7.1.59</ecNumber>
    </recommendedName>
    <alternativeName>
        <fullName evidence="4">GlcNAc kinase</fullName>
    </alternativeName>
</protein>
<evidence type="ECO:0000259" key="6">
    <source>
        <dbReference type="Pfam" id="PF01869"/>
    </source>
</evidence>
<evidence type="ECO:0000256" key="4">
    <source>
        <dbReference type="ARBA" id="ARBA00031123"/>
    </source>
</evidence>
<feature type="region of interest" description="Disordered" evidence="5">
    <location>
        <begin position="1"/>
        <end position="20"/>
    </location>
</feature>
<dbReference type="GO" id="GO:0045127">
    <property type="term" value="F:N-acetylglucosamine kinase activity"/>
    <property type="evidence" value="ECO:0007669"/>
    <property type="project" value="UniProtKB-EC"/>
</dbReference>